<dbReference type="InterPro" id="IPR009081">
    <property type="entry name" value="PP-bd_ACP"/>
</dbReference>
<proteinExistence type="predicted"/>
<feature type="active site" description="Proton donor; for dehydratase activity" evidence="4">
    <location>
        <position position="1960"/>
    </location>
</feature>
<dbReference type="InterPro" id="IPR042104">
    <property type="entry name" value="PKS_dehydratase_sf"/>
</dbReference>
<dbReference type="InterPro" id="IPR018201">
    <property type="entry name" value="Ketoacyl_synth_AS"/>
</dbReference>
<dbReference type="Gene3D" id="3.10.129.110">
    <property type="entry name" value="Polyketide synthase dehydratase"/>
    <property type="match status" value="1"/>
</dbReference>
<dbReference type="CDD" id="cd00833">
    <property type="entry name" value="PKS"/>
    <property type="match status" value="1"/>
</dbReference>
<dbReference type="Gene3D" id="3.30.70.250">
    <property type="entry name" value="Malonyl-CoA ACP transacylase, ACP-binding"/>
    <property type="match status" value="1"/>
</dbReference>
<dbReference type="PANTHER" id="PTHR43775">
    <property type="entry name" value="FATTY ACID SYNTHASE"/>
    <property type="match status" value="1"/>
</dbReference>
<dbReference type="PROSITE" id="PS50075">
    <property type="entry name" value="CARRIER"/>
    <property type="match status" value="1"/>
</dbReference>
<gene>
    <name evidence="8" type="ORF">OJ252_3281</name>
</gene>
<dbReference type="EMBL" id="JAPCXB010000150">
    <property type="protein sequence ID" value="KAJ1606209.1"/>
    <property type="molecule type" value="Genomic_DNA"/>
</dbReference>
<dbReference type="Pfam" id="PF02801">
    <property type="entry name" value="Ketoacyl-synt_C"/>
    <property type="match status" value="1"/>
</dbReference>
<dbReference type="SMART" id="SM01294">
    <property type="entry name" value="PKS_PP_betabranch"/>
    <property type="match status" value="1"/>
</dbReference>
<dbReference type="Pfam" id="PF00698">
    <property type="entry name" value="Acyl_transf_1"/>
    <property type="match status" value="1"/>
</dbReference>
<keyword evidence="1" id="KW-0596">Phosphopantetheine</keyword>
<evidence type="ECO:0000256" key="3">
    <source>
        <dbReference type="ARBA" id="ARBA00022679"/>
    </source>
</evidence>
<evidence type="ECO:0000256" key="1">
    <source>
        <dbReference type="ARBA" id="ARBA00022450"/>
    </source>
</evidence>
<dbReference type="Pfam" id="PF00109">
    <property type="entry name" value="ketoacyl-synt"/>
    <property type="match status" value="1"/>
</dbReference>
<feature type="active site" description="Proton acceptor; for dehydratase activity" evidence="4">
    <location>
        <position position="1744"/>
    </location>
</feature>
<dbReference type="InterPro" id="IPR014030">
    <property type="entry name" value="Ketoacyl_synth_N"/>
</dbReference>
<dbReference type="Gene3D" id="3.40.47.10">
    <property type="match status" value="1"/>
</dbReference>
<dbReference type="PROSITE" id="PS00455">
    <property type="entry name" value="AMP_BINDING"/>
    <property type="match status" value="1"/>
</dbReference>
<name>A0ABQ8P2X7_9CRYT</name>
<feature type="domain" description="PKS/mFAS DH" evidence="7">
    <location>
        <begin position="1714"/>
        <end position="2046"/>
    </location>
</feature>
<dbReference type="InterPro" id="IPR020806">
    <property type="entry name" value="PKS_PP-bd"/>
</dbReference>
<keyword evidence="2" id="KW-0597">Phosphoprotein</keyword>
<dbReference type="SMART" id="SM00825">
    <property type="entry name" value="PKS_KS"/>
    <property type="match status" value="1"/>
</dbReference>
<dbReference type="InterPro" id="IPR020845">
    <property type="entry name" value="AMP-binding_CS"/>
</dbReference>
<evidence type="ECO:0000313" key="9">
    <source>
        <dbReference type="Proteomes" id="UP001071777"/>
    </source>
</evidence>
<comment type="caution">
    <text evidence="8">The sequence shown here is derived from an EMBL/GenBank/DDBJ whole genome shotgun (WGS) entry which is preliminary data.</text>
</comment>
<dbReference type="InterPro" id="IPR049900">
    <property type="entry name" value="PKS_mFAS_DH"/>
</dbReference>
<dbReference type="SUPFAM" id="SSF56801">
    <property type="entry name" value="Acetyl-CoA synthetase-like"/>
    <property type="match status" value="1"/>
</dbReference>
<dbReference type="InterPro" id="IPR001227">
    <property type="entry name" value="Ac_transferase_dom_sf"/>
</dbReference>
<sequence length="2361" mass="262622">MPFMEEDWPCKNNTATKSQKMNTGTNLSDFQSQVSLKELFPKYGNNPFLYAFKEHVLANGSRDCYSWVGSNGEIKKKFTFRELFEKVVELSWYLNKKLGVKMGDRVILCYTPGYDFVIAFISCLVSGIIAVPVYPPDPMRGQSEIQRFCEIRQVSETSVCLTSTSYIRSIEIAKTMSTDQRFKSIRFEATDNLKIGKDHRNEIQNMIAETLNRSENSDFLGVKIDFDTIAFLQFTSGSTSQPKGVMVTHGNLLYNIHVCISSYSFPCILEEFQNELGSVSPGVTVLKRNDLTEDEQSFIMNEYREGKGLLSLNDLKYDKLFAYMNIINNALFKQTKSSASVFSWLPVYHDMGLIGFVCTPLFFGCNIFQMSPIDFIKKPYLWMQCMDKYKCSVSGAPNFAFEVLVRKTPKEILGQLNLRHVFAILSGAEPIRKTTIDRFTEVFKTAGIKSNVIKPAYGLAEHTLIVAGSNSFHQEIVHITVNTKKLREKNIIEIKGTKEKSSSTIGNVMEKSSTETSFVSSGIVYKGIDLRIVNPESLKEVSPGNVGEIWISSDSVALGYYNNPTETEKAFNAKFVMLDGNTSKSTYLRTGDSGFISNNMLYISGRIKDMIIIRGRNFYPQDIEEIIDSVSGVRQGSVAAFSVTQADGEEVIGIAAEIRMETSILGRVRRFFEKPAYEHIVRAISKAVFIGHGLPVHYIWLLSPRTILKTSSGKIRRSQTRDAIFSKKLIPLFEWVCEQSPTSDNMIERSSQFISPTSMIISKSEVQNKSNFYEKTHSNQHQITDNEKNEPNLDEIKIKIIEFAAQVLGITQKDLDLDAPLHEYGIDSMGAVRLSEMMNDEFGVELDSTLLFNYPTVIEIVDFVAAQISGKEIHRKNMLNCAGSNNFSDVVVVGMSCSFPGGSSSPSEFWSMLQSGVDAIGEIPKSRWNIDEFYSSDLDSEGKMYTREGGFIENIDHFGASFFKISHAEAKSMDPQQRIFLEKSYEALKDAGFTIDTLKKRNISVFAGCCSNDWTHICKSDTGSNIGTYAATSHAASVIANRVSYTLGLTGSSVTVDSACSASIVALHVSLQEVTSGQCEAAVVGGINLMLSPQITVALCKARMLSIDCRCKSFDAAANGYVRGEGVGVLIIKKMENSKKSGEKIYSIIKGSSVNHNGRSASLTAPNGISQQNVINSALEYAGIRANDIGYIEAHGTGTSLGDPIEISALKNIFSKTRDSGKPLIIGAVKTNIGHLEGAAGMAGIFKVILSLLNDSVPPNLHFKNINPHINLKGFPVIIPTSNIPLQSYDGSKSCAGVSAFGFGGTNAHAIFEKPNVCFDINSLAGDSKDRELNSSPIVFVFGFHGFQHVNMGRYYYEKELVYREWFLKCCNIIDPLLNISLKSLVYPEDDSIEELRESSKHLEQELYAQCALFAVQYSLAKMLESKGIFPGAVIGLSDGELAASAYCGSISLESGIKMCMLRAALLSEFSIPHGSIALLNASKEDVEMALADVGPHYSSKISIFASLSSNRVLISGDEEGIETVVFALREYCQRRGTYSIDAKFLKSNYSFGTAQLDHLVDPIYNLMENVTLDPPAIPIISGTTGNFVFEELTSPKYWGWQLNKQLSILKALNTAILKGKSTIIDLMPISKSEFGTSELFNFENVEKDILYYSVLEDTNLQNYEPNKFANIIKTVSDTMIKQRSYYEYNSSSDLDENGLVYKRESFPWTSFKHSILGEKKKLNGSVKIISSLSDKSIRLFSDHKIHESIVIPGAGLIDLAAAAIVTVSLDGDELLHVSNSFAENMIVKLSNVIFEKPVTINRNNDIASGNTEIIKHLKSYYKSGNNTYQNTNLICNVEPDGSTSIQFGYFDDQEEAEFDELSNSITDCFSCKARISEDEFILTESLAELKMNVNIREDPKVMYSEYEEIGLKYGKRFRAVRELYRNELCSIALGKIYLPDTCKLGTFESGFYSHPAVLDGAFHVAGSLLKYKDSLKNKKTMVPVSIEEAEIKYIYANQVVWAAAYLNETTQNSASFNFILFDSDGSCIGKLERVSLRQIGDLNTPKPTNINSELLWSSDWDRCEELKFSNNVANKKSEKLKLCIIYSGLIHINEVCELSSLGTTTLINLDSILSGDQDHLKETIDIQSADSLIFISPVEQVLTVAKEAKEVSIDILEGTIKILKLYQNELSKHKSGEITQNKTPNLWLVTANTQNLKNYSLCDNTSISYHSGLWGLAKSANLEIASLMSSFGHPIKCVDMEIKNISEQQVSNAIKTSVEWIIQYEHSSLRETENKMLRFEREFSISSTGVYVNRLKKLQKTIYGPVELFMPSRGSISNLSLIPQTESVIVDNLTKDGVIIRVRSVGLNFRDVLNVMGLYP</sequence>
<dbReference type="InterPro" id="IPR049551">
    <property type="entry name" value="PKS_DH_C"/>
</dbReference>
<dbReference type="SUPFAM" id="SSF53901">
    <property type="entry name" value="Thiolase-like"/>
    <property type="match status" value="1"/>
</dbReference>
<dbReference type="PROSITE" id="PS52019">
    <property type="entry name" value="PKS_MFAS_DH"/>
    <property type="match status" value="1"/>
</dbReference>
<dbReference type="SMART" id="SM00827">
    <property type="entry name" value="PKS_AT"/>
    <property type="match status" value="1"/>
</dbReference>
<accession>A0ABQ8P2X7</accession>
<dbReference type="InterPro" id="IPR050091">
    <property type="entry name" value="PKS_NRPS_Biosynth_Enz"/>
</dbReference>
<keyword evidence="3" id="KW-0808">Transferase</keyword>
<dbReference type="PROSITE" id="PS00606">
    <property type="entry name" value="KS3_1"/>
    <property type="match status" value="1"/>
</dbReference>
<evidence type="ECO:0000259" key="5">
    <source>
        <dbReference type="PROSITE" id="PS50075"/>
    </source>
</evidence>
<feature type="region of interest" description="N-terminal hotdog fold" evidence="4">
    <location>
        <begin position="1714"/>
        <end position="1858"/>
    </location>
</feature>
<dbReference type="InterPro" id="IPR014031">
    <property type="entry name" value="Ketoacyl_synth_C"/>
</dbReference>
<dbReference type="InterPro" id="IPR000873">
    <property type="entry name" value="AMP-dep_synth/lig_dom"/>
</dbReference>
<feature type="non-terminal residue" evidence="8">
    <location>
        <position position="2361"/>
    </location>
</feature>
<dbReference type="Gene3D" id="3.90.180.10">
    <property type="entry name" value="Medium-chain alcohol dehydrogenases, catalytic domain"/>
    <property type="match status" value="1"/>
</dbReference>
<dbReference type="SUPFAM" id="SSF52151">
    <property type="entry name" value="FabD/lysophospholipase-like"/>
    <property type="match status" value="1"/>
</dbReference>
<evidence type="ECO:0000256" key="2">
    <source>
        <dbReference type="ARBA" id="ARBA00022553"/>
    </source>
</evidence>
<dbReference type="PROSITE" id="PS52004">
    <property type="entry name" value="KS3_2"/>
    <property type="match status" value="1"/>
</dbReference>
<dbReference type="InterPro" id="IPR016035">
    <property type="entry name" value="Acyl_Trfase/lysoPLipase"/>
</dbReference>
<feature type="domain" description="Ketosynthase family 3 (KS3)" evidence="6">
    <location>
        <begin position="887"/>
        <end position="1314"/>
    </location>
</feature>
<evidence type="ECO:0000256" key="4">
    <source>
        <dbReference type="PROSITE-ProRule" id="PRU01363"/>
    </source>
</evidence>
<dbReference type="InterPro" id="IPR036736">
    <property type="entry name" value="ACP-like_sf"/>
</dbReference>
<dbReference type="PROSITE" id="PS00012">
    <property type="entry name" value="PHOSPHOPANTETHEINE"/>
    <property type="match status" value="1"/>
</dbReference>
<dbReference type="Pfam" id="PF00550">
    <property type="entry name" value="PP-binding"/>
    <property type="match status" value="1"/>
</dbReference>
<keyword evidence="9" id="KW-1185">Reference proteome</keyword>
<reference evidence="8" key="1">
    <citation type="submission" date="2022-10" db="EMBL/GenBank/DDBJ databases">
        <title>Adaptive evolution leads to modifications in subtelomeric GC content in a zoonotic Cryptosporidium species.</title>
        <authorList>
            <person name="Li J."/>
            <person name="Feng Y."/>
            <person name="Xiao L."/>
        </authorList>
    </citation>
    <scope>NUCLEOTIDE SEQUENCE</scope>
    <source>
        <strain evidence="8">25894</strain>
    </source>
</reference>
<dbReference type="Proteomes" id="UP001071777">
    <property type="component" value="Unassembled WGS sequence"/>
</dbReference>
<dbReference type="Pfam" id="PF14765">
    <property type="entry name" value="PS-DH"/>
    <property type="match status" value="1"/>
</dbReference>
<organism evidence="8 9">
    <name type="scientific">Cryptosporidium canis</name>
    <dbReference type="NCBI Taxonomy" id="195482"/>
    <lineage>
        <taxon>Eukaryota</taxon>
        <taxon>Sar</taxon>
        <taxon>Alveolata</taxon>
        <taxon>Apicomplexa</taxon>
        <taxon>Conoidasida</taxon>
        <taxon>Coccidia</taxon>
        <taxon>Eucoccidiorida</taxon>
        <taxon>Eimeriorina</taxon>
        <taxon>Cryptosporidiidae</taxon>
        <taxon>Cryptosporidium</taxon>
    </lineage>
</organism>
<evidence type="ECO:0000313" key="8">
    <source>
        <dbReference type="EMBL" id="KAJ1606209.1"/>
    </source>
</evidence>
<dbReference type="Gene3D" id="3.30.300.30">
    <property type="match status" value="1"/>
</dbReference>
<dbReference type="Gene3D" id="3.40.366.10">
    <property type="entry name" value="Malonyl-Coenzyme A Acyl Carrier Protein, domain 2"/>
    <property type="match status" value="1"/>
</dbReference>
<evidence type="ECO:0000259" key="7">
    <source>
        <dbReference type="PROSITE" id="PS52019"/>
    </source>
</evidence>
<dbReference type="Pfam" id="PF00501">
    <property type="entry name" value="AMP-binding"/>
    <property type="match status" value="2"/>
</dbReference>
<dbReference type="InterPro" id="IPR016039">
    <property type="entry name" value="Thiolase-like"/>
</dbReference>
<feature type="domain" description="Carrier" evidence="5">
    <location>
        <begin position="791"/>
        <end position="868"/>
    </location>
</feature>
<dbReference type="Gene3D" id="1.10.1200.10">
    <property type="entry name" value="ACP-like"/>
    <property type="match status" value="1"/>
</dbReference>
<protein>
    <submittedName>
        <fullName evidence="8">Type I fatty acid synthase</fullName>
    </submittedName>
</protein>
<dbReference type="Gene3D" id="3.40.50.12780">
    <property type="entry name" value="N-terminal domain of ligase-like"/>
    <property type="match status" value="2"/>
</dbReference>
<feature type="region of interest" description="C-terminal hotdog fold" evidence="4">
    <location>
        <begin position="1892"/>
        <end position="2046"/>
    </location>
</feature>
<dbReference type="SUPFAM" id="SSF47336">
    <property type="entry name" value="ACP-like"/>
    <property type="match status" value="1"/>
</dbReference>
<dbReference type="InterPro" id="IPR006162">
    <property type="entry name" value="Ppantetheine_attach_site"/>
</dbReference>
<dbReference type="InterPro" id="IPR020841">
    <property type="entry name" value="PKS_Beta-ketoAc_synthase_dom"/>
</dbReference>
<dbReference type="PANTHER" id="PTHR43775:SF37">
    <property type="entry name" value="SI:DKEY-61P9.11"/>
    <property type="match status" value="1"/>
</dbReference>
<dbReference type="InterPro" id="IPR042099">
    <property type="entry name" value="ANL_N_sf"/>
</dbReference>
<evidence type="ECO:0000259" key="6">
    <source>
        <dbReference type="PROSITE" id="PS52004"/>
    </source>
</evidence>
<dbReference type="InterPro" id="IPR045851">
    <property type="entry name" value="AMP-bd_C_sf"/>
</dbReference>
<dbReference type="SMART" id="SM00823">
    <property type="entry name" value="PKS_PP"/>
    <property type="match status" value="1"/>
</dbReference>
<dbReference type="InterPro" id="IPR014043">
    <property type="entry name" value="Acyl_transferase_dom"/>
</dbReference>